<protein>
    <submittedName>
        <fullName evidence="10">MFS transporter</fullName>
    </submittedName>
</protein>
<reference evidence="12" key="3">
    <citation type="journal article" date="2019" name="Int. J. Syst. Evol. Microbiol.">
        <title>The Global Catalogue of Microorganisms (GCM) 10K type strain sequencing project: providing services to taxonomists for standard genome sequencing and annotation.</title>
        <authorList>
            <consortium name="The Broad Institute Genomics Platform"/>
            <consortium name="The Broad Institute Genome Sequencing Center for Infectious Disease"/>
            <person name="Wu L."/>
            <person name="Ma J."/>
        </authorList>
    </citation>
    <scope>NUCLEOTIDE SEQUENCE [LARGE SCALE GENOMIC DNA]</scope>
    <source>
        <strain evidence="12">JCM 10664</strain>
    </source>
</reference>
<gene>
    <name evidence="9" type="ORF">GCM10009545_05860</name>
    <name evidence="10" type="ORF">GCM10011581_41890</name>
</gene>
<dbReference type="InterPro" id="IPR050171">
    <property type="entry name" value="MFS_Transporters"/>
</dbReference>
<evidence type="ECO:0000256" key="4">
    <source>
        <dbReference type="ARBA" id="ARBA00022692"/>
    </source>
</evidence>
<keyword evidence="12" id="KW-1185">Reference proteome</keyword>
<sequence>MTTTELVEPRSRVPLRSGALSRSASFWLVGAVYALFLMASTAPSPMYAVYQQRWHFTNTVLTEVFAVYAVAILLALLLFGSLSDHIGRRPVLLAALAGEIVAMLVLAAAPGVGWLYVGRALQGLATGVATSAISGALLDFQRSGTNRGSLLNGVAASIGMALGSLVAGALVQFAPGPTLTSYLLLVLGFVLAVPAVVAMPEPVARRSALRDVLRPQRPTVPAGKGTAFALMATTLLASWIVGGMFMSLGPSVAKNLVRGNPHLVGGLAVAVLAGCGGLAQLVLSRWSAHRAVRTGAPLMIAGLAAVASSALGHDAVVFFAGSAVLGVGWGLMFMGGFRMLTGLATPEDRAGTSAMIYVVAYLSAGVPSVVLGFVSTVFSLTTATVVFAATAALFATIAALSTFIRP</sequence>
<dbReference type="EMBL" id="BMMT01000017">
    <property type="protein sequence ID" value="GGJ00422.1"/>
    <property type="molecule type" value="Genomic_DNA"/>
</dbReference>
<feature type="transmembrane region" description="Helical" evidence="7">
    <location>
        <begin position="60"/>
        <end position="79"/>
    </location>
</feature>
<dbReference type="Pfam" id="PF07690">
    <property type="entry name" value="MFS_1"/>
    <property type="match status" value="1"/>
</dbReference>
<evidence type="ECO:0000256" key="1">
    <source>
        <dbReference type="ARBA" id="ARBA00004651"/>
    </source>
</evidence>
<evidence type="ECO:0000256" key="2">
    <source>
        <dbReference type="ARBA" id="ARBA00022448"/>
    </source>
</evidence>
<feature type="transmembrane region" description="Helical" evidence="7">
    <location>
        <begin position="384"/>
        <end position="404"/>
    </location>
</feature>
<feature type="transmembrane region" description="Helical" evidence="7">
    <location>
        <begin position="262"/>
        <end position="283"/>
    </location>
</feature>
<dbReference type="Proteomes" id="UP001500220">
    <property type="component" value="Unassembled WGS sequence"/>
</dbReference>
<evidence type="ECO:0000259" key="8">
    <source>
        <dbReference type="PROSITE" id="PS50850"/>
    </source>
</evidence>
<reference evidence="10" key="4">
    <citation type="submission" date="2020-09" db="EMBL/GenBank/DDBJ databases">
        <authorList>
            <person name="Sun Q."/>
            <person name="Zhou Y."/>
        </authorList>
    </citation>
    <scope>NUCLEOTIDE SEQUENCE</scope>
    <source>
        <strain evidence="10">CGMCC 4.7206</strain>
    </source>
</reference>
<keyword evidence="3" id="KW-1003">Cell membrane</keyword>
<feature type="transmembrane region" description="Helical" evidence="7">
    <location>
        <begin position="317"/>
        <end position="337"/>
    </location>
</feature>
<reference evidence="10 11" key="2">
    <citation type="journal article" date="2014" name="Int. J. Syst. Evol. Microbiol.">
        <title>Complete genome sequence of Corynebacterium casei LMG S-19264T (=DSM 44701T), isolated from a smear-ripened cheese.</title>
        <authorList>
            <consortium name="US DOE Joint Genome Institute (JGI-PGF)"/>
            <person name="Walter F."/>
            <person name="Albersmeier A."/>
            <person name="Kalinowski J."/>
            <person name="Ruckert C."/>
        </authorList>
    </citation>
    <scope>NUCLEOTIDE SEQUENCE [LARGE SCALE GENOMIC DNA]</scope>
    <source>
        <strain evidence="10 11">CGMCC 4.7206</strain>
    </source>
</reference>
<keyword evidence="4 7" id="KW-0812">Transmembrane</keyword>
<dbReference type="SUPFAM" id="SSF103473">
    <property type="entry name" value="MFS general substrate transporter"/>
    <property type="match status" value="1"/>
</dbReference>
<dbReference type="AlphaFoldDB" id="A0A917NH11"/>
<feature type="transmembrane region" description="Helical" evidence="7">
    <location>
        <begin position="91"/>
        <end position="114"/>
    </location>
</feature>
<name>A0A917NH11_9PSEU</name>
<evidence type="ECO:0000313" key="12">
    <source>
        <dbReference type="Proteomes" id="UP001500220"/>
    </source>
</evidence>
<reference evidence="9" key="1">
    <citation type="journal article" date="2014" name="Int. J. Syst. Evol. Microbiol.">
        <title>Complete genome of a new Firmicutes species belonging to the dominant human colonic microbiota ('Ruminococcus bicirculans') reveals two chromosomes and a selective capacity to utilize plant glucans.</title>
        <authorList>
            <consortium name="NISC Comparative Sequencing Program"/>
            <person name="Wegmann U."/>
            <person name="Louis P."/>
            <person name="Goesmann A."/>
            <person name="Henrissat B."/>
            <person name="Duncan S.H."/>
            <person name="Flint H.J."/>
        </authorList>
    </citation>
    <scope>NUCLEOTIDE SEQUENCE</scope>
    <source>
        <strain evidence="9">JCM 10664</strain>
    </source>
</reference>
<evidence type="ECO:0000256" key="6">
    <source>
        <dbReference type="ARBA" id="ARBA00023136"/>
    </source>
</evidence>
<accession>A0A917NH11</accession>
<dbReference type="Proteomes" id="UP000597989">
    <property type="component" value="Unassembled WGS sequence"/>
</dbReference>
<dbReference type="RefSeq" id="WP_188990299.1">
    <property type="nucleotide sequence ID" value="NZ_BAAAHC010000003.1"/>
</dbReference>
<dbReference type="GO" id="GO:0022857">
    <property type="term" value="F:transmembrane transporter activity"/>
    <property type="evidence" value="ECO:0007669"/>
    <property type="project" value="InterPro"/>
</dbReference>
<dbReference type="PROSITE" id="PS50850">
    <property type="entry name" value="MFS"/>
    <property type="match status" value="1"/>
</dbReference>
<evidence type="ECO:0000313" key="9">
    <source>
        <dbReference type="EMBL" id="GAA0506643.1"/>
    </source>
</evidence>
<keyword evidence="6 7" id="KW-0472">Membrane</keyword>
<feature type="transmembrane region" description="Helical" evidence="7">
    <location>
        <begin position="220"/>
        <end position="242"/>
    </location>
</feature>
<feature type="transmembrane region" description="Helical" evidence="7">
    <location>
        <begin position="20"/>
        <end position="40"/>
    </location>
</feature>
<dbReference type="GO" id="GO:0005886">
    <property type="term" value="C:plasma membrane"/>
    <property type="evidence" value="ECO:0007669"/>
    <property type="project" value="UniProtKB-SubCell"/>
</dbReference>
<organism evidence="10 11">
    <name type="scientific">Saccharopolyspora thermophila</name>
    <dbReference type="NCBI Taxonomy" id="89367"/>
    <lineage>
        <taxon>Bacteria</taxon>
        <taxon>Bacillati</taxon>
        <taxon>Actinomycetota</taxon>
        <taxon>Actinomycetes</taxon>
        <taxon>Pseudonocardiales</taxon>
        <taxon>Pseudonocardiaceae</taxon>
        <taxon>Saccharopolyspora</taxon>
    </lineage>
</organism>
<dbReference type="InterPro" id="IPR036259">
    <property type="entry name" value="MFS_trans_sf"/>
</dbReference>
<evidence type="ECO:0000256" key="7">
    <source>
        <dbReference type="SAM" id="Phobius"/>
    </source>
</evidence>
<evidence type="ECO:0000256" key="5">
    <source>
        <dbReference type="ARBA" id="ARBA00022989"/>
    </source>
</evidence>
<dbReference type="Gene3D" id="1.20.1250.20">
    <property type="entry name" value="MFS general substrate transporter like domains"/>
    <property type="match status" value="1"/>
</dbReference>
<feature type="transmembrane region" description="Helical" evidence="7">
    <location>
        <begin position="295"/>
        <end position="311"/>
    </location>
</feature>
<feature type="transmembrane region" description="Helical" evidence="7">
    <location>
        <begin position="150"/>
        <end position="173"/>
    </location>
</feature>
<feature type="transmembrane region" description="Helical" evidence="7">
    <location>
        <begin position="120"/>
        <end position="138"/>
    </location>
</feature>
<dbReference type="PANTHER" id="PTHR23517:SF13">
    <property type="entry name" value="MAJOR FACILITATOR SUPERFAMILY MFS_1"/>
    <property type="match status" value="1"/>
</dbReference>
<comment type="caution">
    <text evidence="10">The sequence shown here is derived from an EMBL/GenBank/DDBJ whole genome shotgun (WGS) entry which is preliminary data.</text>
</comment>
<feature type="transmembrane region" description="Helical" evidence="7">
    <location>
        <begin position="358"/>
        <end position="378"/>
    </location>
</feature>
<reference evidence="9" key="5">
    <citation type="submission" date="2023-12" db="EMBL/GenBank/DDBJ databases">
        <authorList>
            <person name="Sun Q."/>
            <person name="Inoue M."/>
        </authorList>
    </citation>
    <scope>NUCLEOTIDE SEQUENCE</scope>
    <source>
        <strain evidence="9">JCM 10664</strain>
    </source>
</reference>
<comment type="subcellular location">
    <subcellularLocation>
        <location evidence="1">Cell membrane</location>
        <topology evidence="1">Multi-pass membrane protein</topology>
    </subcellularLocation>
</comment>
<evidence type="ECO:0000313" key="11">
    <source>
        <dbReference type="Proteomes" id="UP000597989"/>
    </source>
</evidence>
<dbReference type="InterPro" id="IPR020846">
    <property type="entry name" value="MFS_dom"/>
</dbReference>
<dbReference type="PANTHER" id="PTHR23517">
    <property type="entry name" value="RESISTANCE PROTEIN MDTM, PUTATIVE-RELATED-RELATED"/>
    <property type="match status" value="1"/>
</dbReference>
<evidence type="ECO:0000313" key="10">
    <source>
        <dbReference type="EMBL" id="GGJ00422.1"/>
    </source>
</evidence>
<dbReference type="InterPro" id="IPR011701">
    <property type="entry name" value="MFS"/>
</dbReference>
<proteinExistence type="predicted"/>
<keyword evidence="5 7" id="KW-1133">Transmembrane helix</keyword>
<keyword evidence="2" id="KW-0813">Transport</keyword>
<dbReference type="EMBL" id="BAAAHC010000003">
    <property type="protein sequence ID" value="GAA0506643.1"/>
    <property type="molecule type" value="Genomic_DNA"/>
</dbReference>
<feature type="transmembrane region" description="Helical" evidence="7">
    <location>
        <begin position="179"/>
        <end position="199"/>
    </location>
</feature>
<evidence type="ECO:0000256" key="3">
    <source>
        <dbReference type="ARBA" id="ARBA00022475"/>
    </source>
</evidence>
<feature type="domain" description="Major facilitator superfamily (MFS) profile" evidence="8">
    <location>
        <begin position="25"/>
        <end position="406"/>
    </location>
</feature>